<evidence type="ECO:0000256" key="1">
    <source>
        <dbReference type="SAM" id="MobiDB-lite"/>
    </source>
</evidence>
<dbReference type="GeneID" id="39874160"/>
<evidence type="ECO:0000313" key="2">
    <source>
        <dbReference type="EMBL" id="GBE60390.1"/>
    </source>
</evidence>
<proteinExistence type="predicted"/>
<accession>A0A2H6KBL9</accession>
<reference evidence="2 3" key="1">
    <citation type="journal article" date="2017" name="BMC Genomics">
        <title>Whole-genome assembly of Babesia ovata and comparative genomics between closely related pathogens.</title>
        <authorList>
            <person name="Yamagishi J."/>
            <person name="Asada M."/>
            <person name="Hakimi H."/>
            <person name="Tanaka T.Q."/>
            <person name="Sugimoto C."/>
            <person name="Kawazu S."/>
        </authorList>
    </citation>
    <scope>NUCLEOTIDE SEQUENCE [LARGE SCALE GENOMIC DNA]</scope>
    <source>
        <strain evidence="2 3">Miyake</strain>
    </source>
</reference>
<dbReference type="RefSeq" id="XP_028866633.1">
    <property type="nucleotide sequence ID" value="XM_029010800.1"/>
</dbReference>
<dbReference type="InterPro" id="IPR004318">
    <property type="entry name" value="RAP-1"/>
</dbReference>
<comment type="caution">
    <text evidence="2">The sequence shown here is derived from an EMBL/GenBank/DDBJ whole genome shotgun (WGS) entry which is preliminary data.</text>
</comment>
<feature type="region of interest" description="Disordered" evidence="1">
    <location>
        <begin position="353"/>
        <end position="394"/>
    </location>
</feature>
<dbReference type="VEuPathDB" id="PiroplasmaDB:BOVATA_018830"/>
<dbReference type="AlphaFoldDB" id="A0A2H6KBL9"/>
<sequence length="414" mass="46317">MAAGLKRIMRVLALYATLFVPLVFGVSNRTSRLSTDVSGGMPSESLGHEDAVANVSRARQRLNKAMSQSAAYFTAVVIDSVCKAHRNEMEACRSAAEPYMVRCEDGDCLHIDMESIEVSGSTGVPLPNKFQMDCAFELYKRSPAFPFRPLRGILARFQKGGRYTAYRDFILQLMLANVEEGASNDFEAFMKKYLFMAAVQYKTYLMLENWKVKLQNLTDLSHFVFVDKIERSLVQIIVQTAPKSAIGTPVSAIEPYVKNFAAYLNSFRANHQRFADLYSSVVFIALRSSISNTRHMELRAKDHKLEPWKNFYRKYVMPVFGAFKGVYGYVSGKLMNSFGASAKRRLEAEGAPSGSRALAIEHGDSSSDSQAADRQTKFRNAVTEKSRGQSVTFKDRMKSRFLGKPLSHEAPLGG</sequence>
<feature type="compositionally biased region" description="Basic and acidic residues" evidence="1">
    <location>
        <begin position="382"/>
        <end position="394"/>
    </location>
</feature>
<gene>
    <name evidence="2" type="ORF">BOVATA_018830</name>
</gene>
<organism evidence="2 3">
    <name type="scientific">Babesia ovata</name>
    <dbReference type="NCBI Taxonomy" id="189622"/>
    <lineage>
        <taxon>Eukaryota</taxon>
        <taxon>Sar</taxon>
        <taxon>Alveolata</taxon>
        <taxon>Apicomplexa</taxon>
        <taxon>Aconoidasida</taxon>
        <taxon>Piroplasmida</taxon>
        <taxon>Babesiidae</taxon>
        <taxon>Babesia</taxon>
    </lineage>
</organism>
<keyword evidence="3" id="KW-1185">Reference proteome</keyword>
<dbReference type="EMBL" id="BDSA01000002">
    <property type="protein sequence ID" value="GBE60390.1"/>
    <property type="molecule type" value="Genomic_DNA"/>
</dbReference>
<dbReference type="Proteomes" id="UP000236319">
    <property type="component" value="Unassembled WGS sequence"/>
</dbReference>
<protein>
    <submittedName>
        <fullName evidence="2">Rhoptry-associated 1, putative</fullName>
    </submittedName>
</protein>
<dbReference type="Pfam" id="PF03085">
    <property type="entry name" value="RAP-1"/>
    <property type="match status" value="1"/>
</dbReference>
<name>A0A2H6KBL9_9APIC</name>
<evidence type="ECO:0000313" key="3">
    <source>
        <dbReference type="Proteomes" id="UP000236319"/>
    </source>
</evidence>